<dbReference type="Pfam" id="PF00067">
    <property type="entry name" value="p450"/>
    <property type="match status" value="1"/>
</dbReference>
<dbReference type="GO" id="GO:0016705">
    <property type="term" value="F:oxidoreductase activity, acting on paired donors, with incorporation or reduction of molecular oxygen"/>
    <property type="evidence" value="ECO:0007669"/>
    <property type="project" value="InterPro"/>
</dbReference>
<protein>
    <submittedName>
        <fullName evidence="5">Cytochrome P450</fullName>
    </submittedName>
</protein>
<dbReference type="PRINTS" id="PR00385">
    <property type="entry name" value="P450"/>
</dbReference>
<evidence type="ECO:0000313" key="5">
    <source>
        <dbReference type="EMBL" id="KAJ4810801.1"/>
    </source>
</evidence>
<keyword evidence="2" id="KW-0479">Metal-binding</keyword>
<gene>
    <name evidence="5" type="ORF">LUZ62_023367</name>
</gene>
<evidence type="ECO:0000256" key="4">
    <source>
        <dbReference type="SAM" id="Phobius"/>
    </source>
</evidence>
<proteinExistence type="inferred from homology"/>
<evidence type="ECO:0000256" key="2">
    <source>
        <dbReference type="ARBA" id="ARBA00022723"/>
    </source>
</evidence>
<dbReference type="Gene3D" id="1.10.630.10">
    <property type="entry name" value="Cytochrome P450"/>
    <property type="match status" value="1"/>
</dbReference>
<organism evidence="5 6">
    <name type="scientific">Rhynchospora pubera</name>
    <dbReference type="NCBI Taxonomy" id="906938"/>
    <lineage>
        <taxon>Eukaryota</taxon>
        <taxon>Viridiplantae</taxon>
        <taxon>Streptophyta</taxon>
        <taxon>Embryophyta</taxon>
        <taxon>Tracheophyta</taxon>
        <taxon>Spermatophyta</taxon>
        <taxon>Magnoliopsida</taxon>
        <taxon>Liliopsida</taxon>
        <taxon>Poales</taxon>
        <taxon>Cyperaceae</taxon>
        <taxon>Cyperoideae</taxon>
        <taxon>Rhynchosporeae</taxon>
        <taxon>Rhynchospora</taxon>
    </lineage>
</organism>
<dbReference type="GO" id="GO:0005506">
    <property type="term" value="F:iron ion binding"/>
    <property type="evidence" value="ECO:0007669"/>
    <property type="project" value="InterPro"/>
</dbReference>
<dbReference type="InterPro" id="IPR036396">
    <property type="entry name" value="Cyt_P450_sf"/>
</dbReference>
<dbReference type="SUPFAM" id="SSF48264">
    <property type="entry name" value="Cytochrome P450"/>
    <property type="match status" value="1"/>
</dbReference>
<sequence length="398" mass="45189">MKLLTNLIFDSPAVSLFLAVVSLFLLYTFTKKNYSRNNTHLPPHPPKLPFLGNLLQIGSLPHQSLNFLSLKYGPLMLVYLGETPYLIVSSSDMAEAVMRTYDLTFATRPPSVASDILLAGDMAFGPYGNIWRQMRKISTTHLLSSKNILTYKTMKEEEIRYMMQEVKNQACLSNGVAIDMSKILYSFANNIICRIVSGKFFRDEGKSDLFRELIEENVAILGAFSFSDLFPSLACLEGILGLSGKSKKHKIRWDKLLDEVIELHIQRRECGDDGDIHENFVDVLLSSQKDPEMCSHLSMENVKGLLIDMFAAGTDTTYIALEWAMAELLKNPNIMTKLQYEVRRIVRQNKIVTSKEVTEMPYLQAVIKETLRLHPPSPLLLPRQSMEECNINGYIHHS</sequence>
<dbReference type="AlphaFoldDB" id="A0AAV8H3U8"/>
<keyword evidence="4" id="KW-0472">Membrane</keyword>
<keyword evidence="6" id="KW-1185">Reference proteome</keyword>
<dbReference type="PRINTS" id="PR00463">
    <property type="entry name" value="EP450I"/>
</dbReference>
<dbReference type="EMBL" id="JAMFTS010000001">
    <property type="protein sequence ID" value="KAJ4810801.1"/>
    <property type="molecule type" value="Genomic_DNA"/>
</dbReference>
<dbReference type="InterPro" id="IPR002401">
    <property type="entry name" value="Cyt_P450_E_grp-I"/>
</dbReference>
<feature type="transmembrane region" description="Helical" evidence="4">
    <location>
        <begin position="12"/>
        <end position="30"/>
    </location>
</feature>
<dbReference type="GO" id="GO:0004497">
    <property type="term" value="F:monooxygenase activity"/>
    <property type="evidence" value="ECO:0007669"/>
    <property type="project" value="InterPro"/>
</dbReference>
<accession>A0AAV8H3U8</accession>
<comment type="caution">
    <text evidence="5">The sequence shown here is derived from an EMBL/GenBank/DDBJ whole genome shotgun (WGS) entry which is preliminary data.</text>
</comment>
<dbReference type="Proteomes" id="UP001140206">
    <property type="component" value="Chromosome 1"/>
</dbReference>
<dbReference type="PANTHER" id="PTHR47955:SF14">
    <property type="entry name" value="OS01G0543600 PROTEIN"/>
    <property type="match status" value="1"/>
</dbReference>
<comment type="similarity">
    <text evidence="1">Belongs to the cytochrome P450 family.</text>
</comment>
<evidence type="ECO:0000256" key="1">
    <source>
        <dbReference type="ARBA" id="ARBA00010617"/>
    </source>
</evidence>
<dbReference type="GO" id="GO:0020037">
    <property type="term" value="F:heme binding"/>
    <property type="evidence" value="ECO:0007669"/>
    <property type="project" value="InterPro"/>
</dbReference>
<evidence type="ECO:0000313" key="6">
    <source>
        <dbReference type="Proteomes" id="UP001140206"/>
    </source>
</evidence>
<keyword evidence="4" id="KW-1133">Transmembrane helix</keyword>
<evidence type="ECO:0000256" key="3">
    <source>
        <dbReference type="ARBA" id="ARBA00023004"/>
    </source>
</evidence>
<reference evidence="5" key="1">
    <citation type="submission" date="2022-08" db="EMBL/GenBank/DDBJ databases">
        <authorList>
            <person name="Marques A."/>
        </authorList>
    </citation>
    <scope>NUCLEOTIDE SEQUENCE</scope>
    <source>
        <strain evidence="5">RhyPub2mFocal</strain>
        <tissue evidence="5">Leaves</tissue>
    </source>
</reference>
<dbReference type="InterPro" id="IPR001128">
    <property type="entry name" value="Cyt_P450"/>
</dbReference>
<keyword evidence="4" id="KW-0812">Transmembrane</keyword>
<keyword evidence="3" id="KW-0408">Iron</keyword>
<dbReference type="PANTHER" id="PTHR47955">
    <property type="entry name" value="CYTOCHROME P450 FAMILY 71 PROTEIN"/>
    <property type="match status" value="1"/>
</dbReference>
<name>A0AAV8H3U8_9POAL</name>